<accession>A0A0W8FN35</accession>
<evidence type="ECO:0000259" key="2">
    <source>
        <dbReference type="SMART" id="SM00893"/>
    </source>
</evidence>
<sequence>MNIIVCIKQVPDTTNVKINPETNTLIREGISSIINPFDMYAIEEGLRLKEKFGGKVTVISLGPPQAIKALKEAIALGADDAIQLSDRAFAGSDSWATAYALALAIKKLGEFNIILCGKQAIDGDTGQVGPGLASQLGITQLTYVFKIIRLDPEAGDLTVEKLLEEGREVVEAKLPALLTVVKDINQPRSTSLFHIRRASKLIIPTWTAADLPGADLSKLGLKGSPTQVIKIFSPPKHEGVLELIKADSAEESAAILADKIITEKVL</sequence>
<reference evidence="3" key="1">
    <citation type="journal article" date="2015" name="Proc. Natl. Acad. Sci. U.S.A.">
        <title>Networks of energetic and metabolic interactions define dynamics in microbial communities.</title>
        <authorList>
            <person name="Embree M."/>
            <person name="Liu J.K."/>
            <person name="Al-Bassam M.M."/>
            <person name="Zengler K."/>
        </authorList>
    </citation>
    <scope>NUCLEOTIDE SEQUENCE</scope>
</reference>
<evidence type="ECO:0000256" key="1">
    <source>
        <dbReference type="ARBA" id="ARBA00007557"/>
    </source>
</evidence>
<dbReference type="InterPro" id="IPR000049">
    <property type="entry name" value="ET-Flavoprotein_bsu_CS"/>
</dbReference>
<dbReference type="Gene3D" id="3.40.50.620">
    <property type="entry name" value="HUPs"/>
    <property type="match status" value="1"/>
</dbReference>
<dbReference type="SUPFAM" id="SSF52402">
    <property type="entry name" value="Adenine nucleotide alpha hydrolases-like"/>
    <property type="match status" value="1"/>
</dbReference>
<dbReference type="SMART" id="SM00893">
    <property type="entry name" value="ETF"/>
    <property type="match status" value="1"/>
</dbReference>
<dbReference type="PANTHER" id="PTHR21294:SF17">
    <property type="entry name" value="PROTEIN FIXA"/>
    <property type="match status" value="1"/>
</dbReference>
<dbReference type="GO" id="GO:0009055">
    <property type="term" value="F:electron transfer activity"/>
    <property type="evidence" value="ECO:0007669"/>
    <property type="project" value="InterPro"/>
</dbReference>
<comment type="similarity">
    <text evidence="1">Belongs to the ETF beta-subunit/FixA family.</text>
</comment>
<dbReference type="PIRSF" id="PIRSF000090">
    <property type="entry name" value="Beta-ETF"/>
    <property type="match status" value="1"/>
</dbReference>
<dbReference type="PROSITE" id="PS01065">
    <property type="entry name" value="ETF_BETA"/>
    <property type="match status" value="1"/>
</dbReference>
<dbReference type="Pfam" id="PF01012">
    <property type="entry name" value="ETF"/>
    <property type="match status" value="1"/>
</dbReference>
<dbReference type="AlphaFoldDB" id="A0A0W8FN35"/>
<dbReference type="InterPro" id="IPR012255">
    <property type="entry name" value="ETF_b"/>
</dbReference>
<evidence type="ECO:0000313" key="3">
    <source>
        <dbReference type="EMBL" id="KUG22346.1"/>
    </source>
</evidence>
<dbReference type="PANTHER" id="PTHR21294">
    <property type="entry name" value="ELECTRON TRANSFER FLAVOPROTEIN BETA-SUBUNIT"/>
    <property type="match status" value="1"/>
</dbReference>
<protein>
    <submittedName>
        <fullName evidence="3">Electron transfer flavoprotein, beta subunit</fullName>
    </submittedName>
</protein>
<comment type="caution">
    <text evidence="3">The sequence shown here is derived from an EMBL/GenBank/DDBJ whole genome shotgun (WGS) entry which is preliminary data.</text>
</comment>
<feature type="domain" description="Electron transfer flavoprotein alpha/beta-subunit N-terminal" evidence="2">
    <location>
        <begin position="22"/>
        <end position="215"/>
    </location>
</feature>
<dbReference type="CDD" id="cd01714">
    <property type="entry name" value="ETF_beta"/>
    <property type="match status" value="1"/>
</dbReference>
<dbReference type="EMBL" id="LNQE01000974">
    <property type="protein sequence ID" value="KUG22346.1"/>
    <property type="molecule type" value="Genomic_DNA"/>
</dbReference>
<dbReference type="InterPro" id="IPR014729">
    <property type="entry name" value="Rossmann-like_a/b/a_fold"/>
</dbReference>
<gene>
    <name evidence="3" type="ORF">ASZ90_007885</name>
</gene>
<organism evidence="3">
    <name type="scientific">hydrocarbon metagenome</name>
    <dbReference type="NCBI Taxonomy" id="938273"/>
    <lineage>
        <taxon>unclassified sequences</taxon>
        <taxon>metagenomes</taxon>
        <taxon>ecological metagenomes</taxon>
    </lineage>
</organism>
<name>A0A0W8FN35_9ZZZZ</name>
<proteinExistence type="inferred from homology"/>
<dbReference type="InterPro" id="IPR014730">
    <property type="entry name" value="ETF_a/b_N"/>
</dbReference>
<dbReference type="InterPro" id="IPR033948">
    <property type="entry name" value="ETF_beta_N"/>
</dbReference>